<dbReference type="Gene3D" id="2.60.120.10">
    <property type="entry name" value="Jelly Rolls"/>
    <property type="match status" value="1"/>
</dbReference>
<name>A0A3D9L0S3_MARFU</name>
<dbReference type="EC" id="5.1.3.13" evidence="3 7"/>
<keyword evidence="7" id="KW-0413">Isomerase</keyword>
<feature type="active site" description="Proton donor" evidence="5">
    <location>
        <position position="130"/>
    </location>
</feature>
<proteinExistence type="inferred from homology"/>
<dbReference type="InterPro" id="IPR014710">
    <property type="entry name" value="RmlC-like_jellyroll"/>
</dbReference>
<protein>
    <recommendedName>
        <fullName evidence="4 7">dTDP-4-dehydrorhamnose 3,5-epimerase</fullName>
        <ecNumber evidence="3 7">5.1.3.13</ecNumber>
    </recommendedName>
    <alternativeName>
        <fullName evidence="7">Thymidine diphospho-4-keto-rhamnose 3,5-epimerase</fullName>
    </alternativeName>
</protein>
<evidence type="ECO:0000256" key="3">
    <source>
        <dbReference type="ARBA" id="ARBA00012098"/>
    </source>
</evidence>
<accession>A0A3D9L0S3</accession>
<dbReference type="UniPathway" id="UPA00124"/>
<dbReference type="GO" id="GO:0005829">
    <property type="term" value="C:cytosol"/>
    <property type="evidence" value="ECO:0007669"/>
    <property type="project" value="TreeGrafter"/>
</dbReference>
<dbReference type="NCBIfam" id="TIGR01221">
    <property type="entry name" value="rmlC"/>
    <property type="match status" value="1"/>
</dbReference>
<evidence type="ECO:0000256" key="5">
    <source>
        <dbReference type="PIRSR" id="PIRSR600888-1"/>
    </source>
</evidence>
<dbReference type="Proteomes" id="UP000256779">
    <property type="component" value="Unassembled WGS sequence"/>
</dbReference>
<comment type="function">
    <text evidence="2 7">Catalyzes the epimerization of the C3' and C5'positions of dTDP-6-deoxy-D-xylo-4-hexulose, forming dTDP-6-deoxy-L-lyxo-4-hexulose.</text>
</comment>
<dbReference type="CDD" id="cd00438">
    <property type="entry name" value="cupin_RmlC"/>
    <property type="match status" value="1"/>
</dbReference>
<dbReference type="InterPro" id="IPR011051">
    <property type="entry name" value="RmlC_Cupin_sf"/>
</dbReference>
<dbReference type="OrthoDB" id="9800680at2"/>
<dbReference type="Pfam" id="PF00908">
    <property type="entry name" value="dTDP_sugar_isom"/>
    <property type="match status" value="1"/>
</dbReference>
<feature type="site" description="Participates in a stacking interaction with the thymidine ring of dTDP-4-oxo-6-deoxyglucose" evidence="6">
    <location>
        <position position="136"/>
    </location>
</feature>
<keyword evidence="9" id="KW-1185">Reference proteome</keyword>
<sequence>MNITNTIFEGVFIIESEAHSDDRGFFERVICHRELNSINPQFVQVNHSYNKQQGTFRGLHFQYPPFMENKLVKCISGAIVDIVVDLRKNSDTYLKHLMVNLTEENCKSIYIPHGFAHGFLTLKPDTHLIYFHSEYYTPNHEGALNLNDPALEIQLPKDVQVISEKDKNTPFIQSDFEGL</sequence>
<evidence type="ECO:0000256" key="6">
    <source>
        <dbReference type="PIRSR" id="PIRSR600888-3"/>
    </source>
</evidence>
<evidence type="ECO:0000256" key="1">
    <source>
        <dbReference type="ARBA" id="ARBA00001298"/>
    </source>
</evidence>
<dbReference type="RefSeq" id="WP_115868905.1">
    <property type="nucleotide sequence ID" value="NZ_QREG01000014.1"/>
</dbReference>
<organism evidence="8 9">
    <name type="scientific">Marinoscillum furvescens DSM 4134</name>
    <dbReference type="NCBI Taxonomy" id="1122208"/>
    <lineage>
        <taxon>Bacteria</taxon>
        <taxon>Pseudomonadati</taxon>
        <taxon>Bacteroidota</taxon>
        <taxon>Cytophagia</taxon>
        <taxon>Cytophagales</taxon>
        <taxon>Reichenbachiellaceae</taxon>
        <taxon>Marinoscillum</taxon>
    </lineage>
</organism>
<evidence type="ECO:0000256" key="4">
    <source>
        <dbReference type="ARBA" id="ARBA00019595"/>
    </source>
</evidence>
<evidence type="ECO:0000256" key="7">
    <source>
        <dbReference type="RuleBase" id="RU364069"/>
    </source>
</evidence>
<dbReference type="PANTHER" id="PTHR21047:SF2">
    <property type="entry name" value="THYMIDINE DIPHOSPHO-4-KETO-RHAMNOSE 3,5-EPIMERASE"/>
    <property type="match status" value="1"/>
</dbReference>
<comment type="caution">
    <text evidence="8">The sequence shown here is derived from an EMBL/GenBank/DDBJ whole genome shotgun (WGS) entry which is preliminary data.</text>
</comment>
<dbReference type="InterPro" id="IPR000888">
    <property type="entry name" value="RmlC-like"/>
</dbReference>
<dbReference type="EMBL" id="QREG01000014">
    <property type="protein sequence ID" value="RED96623.1"/>
    <property type="molecule type" value="Genomic_DNA"/>
</dbReference>
<comment type="catalytic activity">
    <reaction evidence="1 7">
        <text>dTDP-4-dehydro-6-deoxy-alpha-D-glucose = dTDP-4-dehydro-beta-L-rhamnose</text>
        <dbReference type="Rhea" id="RHEA:16969"/>
        <dbReference type="ChEBI" id="CHEBI:57649"/>
        <dbReference type="ChEBI" id="CHEBI:62830"/>
        <dbReference type="EC" id="5.1.3.13"/>
    </reaction>
</comment>
<dbReference type="AlphaFoldDB" id="A0A3D9L0S3"/>
<gene>
    <name evidence="8" type="ORF">C7460_11481</name>
</gene>
<feature type="active site" description="Proton acceptor" evidence="5">
    <location>
        <position position="60"/>
    </location>
</feature>
<reference evidence="8 9" key="1">
    <citation type="submission" date="2018-07" db="EMBL/GenBank/DDBJ databases">
        <title>Genomic Encyclopedia of Type Strains, Phase IV (KMG-IV): sequencing the most valuable type-strain genomes for metagenomic binning, comparative biology and taxonomic classification.</title>
        <authorList>
            <person name="Goeker M."/>
        </authorList>
    </citation>
    <scope>NUCLEOTIDE SEQUENCE [LARGE SCALE GENOMIC DNA]</scope>
    <source>
        <strain evidence="8 9">DSM 4134</strain>
    </source>
</reference>
<evidence type="ECO:0000313" key="9">
    <source>
        <dbReference type="Proteomes" id="UP000256779"/>
    </source>
</evidence>
<comment type="pathway">
    <text evidence="7">Carbohydrate biosynthesis; dTDP-L-rhamnose biosynthesis.</text>
</comment>
<dbReference type="GO" id="GO:0019305">
    <property type="term" value="P:dTDP-rhamnose biosynthetic process"/>
    <property type="evidence" value="ECO:0007669"/>
    <property type="project" value="UniProtKB-UniRule"/>
</dbReference>
<dbReference type="GO" id="GO:0008830">
    <property type="term" value="F:dTDP-4-dehydrorhamnose 3,5-epimerase activity"/>
    <property type="evidence" value="ECO:0007669"/>
    <property type="project" value="UniProtKB-UniRule"/>
</dbReference>
<dbReference type="GO" id="GO:0000271">
    <property type="term" value="P:polysaccharide biosynthetic process"/>
    <property type="evidence" value="ECO:0007669"/>
    <property type="project" value="TreeGrafter"/>
</dbReference>
<evidence type="ECO:0000313" key="8">
    <source>
        <dbReference type="EMBL" id="RED96623.1"/>
    </source>
</evidence>
<dbReference type="PANTHER" id="PTHR21047">
    <property type="entry name" value="DTDP-6-DEOXY-D-GLUCOSE-3,5 EPIMERASE"/>
    <property type="match status" value="1"/>
</dbReference>
<comment type="similarity">
    <text evidence="7">Belongs to the dTDP-4-dehydrorhamnose 3,5-epimerase family.</text>
</comment>
<dbReference type="SUPFAM" id="SSF51182">
    <property type="entry name" value="RmlC-like cupins"/>
    <property type="match status" value="1"/>
</dbReference>
<evidence type="ECO:0000256" key="2">
    <source>
        <dbReference type="ARBA" id="ARBA00001997"/>
    </source>
</evidence>
<comment type="subunit">
    <text evidence="7">Homodimer.</text>
</comment>